<dbReference type="GO" id="GO:0006351">
    <property type="term" value="P:DNA-templated transcription"/>
    <property type="evidence" value="ECO:0007669"/>
    <property type="project" value="InterPro"/>
</dbReference>
<dbReference type="OrthoDB" id="1884872at2759"/>
<dbReference type="GeneID" id="116298150"/>
<evidence type="ECO:0000256" key="9">
    <source>
        <dbReference type="SAM" id="MobiDB-lite"/>
    </source>
</evidence>
<feature type="compositionally biased region" description="Basic and acidic residues" evidence="9">
    <location>
        <begin position="499"/>
        <end position="517"/>
    </location>
</feature>
<feature type="compositionally biased region" description="Low complexity" evidence="9">
    <location>
        <begin position="166"/>
        <end position="187"/>
    </location>
</feature>
<feature type="compositionally biased region" description="Basic residues" evidence="9">
    <location>
        <begin position="1504"/>
        <end position="1526"/>
    </location>
</feature>
<feature type="region of interest" description="Disordered" evidence="9">
    <location>
        <begin position="134"/>
        <end position="451"/>
    </location>
</feature>
<dbReference type="InParanoid" id="A0A6P8I3H0"/>
<dbReference type="GO" id="GO:0008270">
    <property type="term" value="F:zinc ion binding"/>
    <property type="evidence" value="ECO:0007669"/>
    <property type="project" value="UniProtKB-KW"/>
</dbReference>
<proteinExistence type="predicted"/>
<dbReference type="InterPro" id="IPR011011">
    <property type="entry name" value="Znf_FYVE_PHD"/>
</dbReference>
<dbReference type="SUPFAM" id="SSF160481">
    <property type="entry name" value="BRK domain-like"/>
    <property type="match status" value="1"/>
</dbReference>
<dbReference type="GO" id="GO:0005634">
    <property type="term" value="C:nucleus"/>
    <property type="evidence" value="ECO:0007669"/>
    <property type="project" value="UniProtKB-SubCell"/>
</dbReference>
<feature type="compositionally biased region" description="Basic and acidic residues" evidence="9">
    <location>
        <begin position="1624"/>
        <end position="1640"/>
    </location>
</feature>
<feature type="compositionally biased region" description="Polar residues" evidence="9">
    <location>
        <begin position="226"/>
        <end position="237"/>
    </location>
</feature>
<feature type="compositionally biased region" description="Basic and acidic residues" evidence="9">
    <location>
        <begin position="313"/>
        <end position="326"/>
    </location>
</feature>
<dbReference type="InterPro" id="IPR036575">
    <property type="entry name" value="TFIIS_cen_dom_sf"/>
</dbReference>
<dbReference type="Gene3D" id="1.10.472.30">
    <property type="entry name" value="Transcription elongation factor S-II, central domain"/>
    <property type="match status" value="1"/>
</dbReference>
<feature type="compositionally biased region" description="Polar residues" evidence="9">
    <location>
        <begin position="856"/>
        <end position="869"/>
    </location>
</feature>
<dbReference type="InterPro" id="IPR019786">
    <property type="entry name" value="Zinc_finger_PHD-type_CS"/>
</dbReference>
<feature type="compositionally biased region" description="Acidic residues" evidence="9">
    <location>
        <begin position="1641"/>
        <end position="1651"/>
    </location>
</feature>
<protein>
    <submittedName>
        <fullName evidence="13">PHD finger protein 3-like</fullName>
    </submittedName>
</protein>
<feature type="compositionally biased region" description="Basic residues" evidence="9">
    <location>
        <begin position="871"/>
        <end position="880"/>
    </location>
</feature>
<keyword evidence="4" id="KW-0862">Zinc</keyword>
<dbReference type="SMART" id="SM00249">
    <property type="entry name" value="PHD"/>
    <property type="match status" value="1"/>
</dbReference>
<dbReference type="SUPFAM" id="SSF57903">
    <property type="entry name" value="FYVE/PHD zinc finger"/>
    <property type="match status" value="1"/>
</dbReference>
<dbReference type="SMART" id="SM00592">
    <property type="entry name" value="BRK"/>
    <property type="match status" value="1"/>
</dbReference>
<dbReference type="SUPFAM" id="SSF46942">
    <property type="entry name" value="Elongation factor TFIIS domain 2"/>
    <property type="match status" value="1"/>
</dbReference>
<feature type="region of interest" description="Disordered" evidence="9">
    <location>
        <begin position="563"/>
        <end position="785"/>
    </location>
</feature>
<feature type="compositionally biased region" description="Basic and acidic residues" evidence="9">
    <location>
        <begin position="261"/>
        <end position="271"/>
    </location>
</feature>
<feature type="compositionally biased region" description="Acidic residues" evidence="9">
    <location>
        <begin position="764"/>
        <end position="785"/>
    </location>
</feature>
<dbReference type="PROSITE" id="PS50016">
    <property type="entry name" value="ZF_PHD_2"/>
    <property type="match status" value="1"/>
</dbReference>
<evidence type="ECO:0000256" key="7">
    <source>
        <dbReference type="ARBA" id="ARBA00023242"/>
    </source>
</evidence>
<dbReference type="InterPro" id="IPR003618">
    <property type="entry name" value="TFIIS_cen_dom"/>
</dbReference>
<feature type="compositionally biased region" description="Basic and acidic residues" evidence="9">
    <location>
        <begin position="371"/>
        <end position="393"/>
    </location>
</feature>
<dbReference type="Proteomes" id="UP000515163">
    <property type="component" value="Unplaced"/>
</dbReference>
<feature type="domain" description="TFIIS central" evidence="11">
    <location>
        <begin position="1094"/>
        <end position="1214"/>
    </location>
</feature>
<dbReference type="InterPro" id="IPR013083">
    <property type="entry name" value="Znf_RING/FYVE/PHD"/>
</dbReference>
<feature type="region of interest" description="Disordered" evidence="9">
    <location>
        <begin position="1504"/>
        <end position="1603"/>
    </location>
</feature>
<feature type="compositionally biased region" description="Basic and acidic residues" evidence="9">
    <location>
        <begin position="1878"/>
        <end position="1890"/>
    </location>
</feature>
<name>A0A6P8I3H0_ACTTE</name>
<dbReference type="InterPro" id="IPR001965">
    <property type="entry name" value="Znf_PHD"/>
</dbReference>
<dbReference type="KEGG" id="aten:116298150"/>
<dbReference type="PANTHER" id="PTHR11477:SF51">
    <property type="entry name" value="PROTEIN PARTNER OF SNF, ISOFORM B"/>
    <property type="match status" value="1"/>
</dbReference>
<feature type="compositionally biased region" description="Basic and acidic residues" evidence="9">
    <location>
        <begin position="563"/>
        <end position="675"/>
    </location>
</feature>
<evidence type="ECO:0000256" key="5">
    <source>
        <dbReference type="ARBA" id="ARBA00023015"/>
    </source>
</evidence>
<feature type="compositionally biased region" description="Basic and acidic residues" evidence="9">
    <location>
        <begin position="190"/>
        <end position="225"/>
    </location>
</feature>
<dbReference type="Pfam" id="PF00628">
    <property type="entry name" value="PHD"/>
    <property type="match status" value="1"/>
</dbReference>
<comment type="subcellular location">
    <subcellularLocation>
        <location evidence="1">Nucleus</location>
    </subcellularLocation>
</comment>
<feature type="compositionally biased region" description="Low complexity" evidence="9">
    <location>
        <begin position="1801"/>
        <end position="1832"/>
    </location>
</feature>
<dbReference type="PROSITE" id="PS01359">
    <property type="entry name" value="ZF_PHD_1"/>
    <property type="match status" value="1"/>
</dbReference>
<keyword evidence="6" id="KW-0804">Transcription</keyword>
<dbReference type="InterPro" id="IPR006576">
    <property type="entry name" value="BRK_domain"/>
</dbReference>
<dbReference type="PANTHER" id="PTHR11477">
    <property type="entry name" value="TRANSCRIPTION FACTOR S-II ZINC FINGER DOMAIN-CONTAINING PROTEIN"/>
    <property type="match status" value="1"/>
</dbReference>
<dbReference type="RefSeq" id="XP_031562388.1">
    <property type="nucleotide sequence ID" value="XM_031706528.1"/>
</dbReference>
<feature type="compositionally biased region" description="Low complexity" evidence="9">
    <location>
        <begin position="1001"/>
        <end position="1014"/>
    </location>
</feature>
<feature type="region of interest" description="Disordered" evidence="9">
    <location>
        <begin position="1247"/>
        <end position="1267"/>
    </location>
</feature>
<feature type="compositionally biased region" description="Basic and acidic residues" evidence="9">
    <location>
        <begin position="413"/>
        <end position="438"/>
    </location>
</feature>
<evidence type="ECO:0000256" key="8">
    <source>
        <dbReference type="PROSITE-ProRule" id="PRU00146"/>
    </source>
</evidence>
<feature type="compositionally biased region" description="Basic and acidic residues" evidence="9">
    <location>
        <begin position="1833"/>
        <end position="1861"/>
    </location>
</feature>
<feature type="domain" description="PHD-type" evidence="10">
    <location>
        <begin position="790"/>
        <end position="844"/>
    </location>
</feature>
<dbReference type="Pfam" id="PF07744">
    <property type="entry name" value="SPOC"/>
    <property type="match status" value="1"/>
</dbReference>
<organism evidence="12 13">
    <name type="scientific">Actinia tenebrosa</name>
    <name type="common">Australian red waratah sea anemone</name>
    <dbReference type="NCBI Taxonomy" id="6105"/>
    <lineage>
        <taxon>Eukaryota</taxon>
        <taxon>Metazoa</taxon>
        <taxon>Cnidaria</taxon>
        <taxon>Anthozoa</taxon>
        <taxon>Hexacorallia</taxon>
        <taxon>Actiniaria</taxon>
        <taxon>Actiniidae</taxon>
        <taxon>Actinia</taxon>
    </lineage>
</organism>
<keyword evidence="5" id="KW-0805">Transcription regulation</keyword>
<evidence type="ECO:0000313" key="13">
    <source>
        <dbReference type="RefSeq" id="XP_031562388.1"/>
    </source>
</evidence>
<dbReference type="CDD" id="cd21541">
    <property type="entry name" value="SPOC_PHF3-like"/>
    <property type="match status" value="1"/>
</dbReference>
<evidence type="ECO:0000256" key="6">
    <source>
        <dbReference type="ARBA" id="ARBA00023163"/>
    </source>
</evidence>
<evidence type="ECO:0000256" key="4">
    <source>
        <dbReference type="ARBA" id="ARBA00022833"/>
    </source>
</evidence>
<dbReference type="Pfam" id="PF07533">
    <property type="entry name" value="BRK"/>
    <property type="match status" value="1"/>
</dbReference>
<feature type="region of interest" description="Disordered" evidence="9">
    <location>
        <begin position="994"/>
        <end position="1037"/>
    </location>
</feature>
<keyword evidence="3 8" id="KW-0863">Zinc-finger</keyword>
<feature type="region of interest" description="Disordered" evidence="9">
    <location>
        <begin position="1615"/>
        <end position="1651"/>
    </location>
</feature>
<feature type="compositionally biased region" description="Basic and acidic residues" evidence="9">
    <location>
        <begin position="1900"/>
        <end position="2008"/>
    </location>
</feature>
<accession>A0A6P8I3H0</accession>
<dbReference type="PROSITE" id="PS51321">
    <property type="entry name" value="TFIIS_CENTRAL"/>
    <property type="match status" value="1"/>
</dbReference>
<dbReference type="Gene3D" id="3.30.40.10">
    <property type="entry name" value="Zinc/RING finger domain, C3HC4 (zinc finger)"/>
    <property type="match status" value="1"/>
</dbReference>
<feature type="compositionally biased region" description="Acidic residues" evidence="9">
    <location>
        <begin position="403"/>
        <end position="412"/>
    </location>
</feature>
<evidence type="ECO:0000259" key="10">
    <source>
        <dbReference type="PROSITE" id="PS50016"/>
    </source>
</evidence>
<dbReference type="CDD" id="cd15552">
    <property type="entry name" value="PHD_PHF3_like"/>
    <property type="match status" value="1"/>
</dbReference>
<dbReference type="InterPro" id="IPR037259">
    <property type="entry name" value="BRK_sf"/>
</dbReference>
<sequence length="2008" mass="225386">MASESISKAETLKTNSGSNERNENDSRTGSSVWNICPLPSDAHTVDLRDITPSISPVFTDDQVRELSGQTSDLDVLGDNFLPHDAFKRITEVLSPEQTNLLISTCSTLCAESEVLSYSDPVLNVLGQYSSPLKHGNDPMLNSQDEISEGMNPLLGNLNEKEKSKQVVMSTSTTVVSSSAGVVTTASAKQNKKDEETKSEEVKEKDDKDTTKENGPEVKDSKENKKSGNVRSSYSLRSSPRKPIKGQEIETSPVRNTRLRAKKESPSDADRRKSPRGSQKQQQMEKDNSTQAGKDGKDGRGGKRKNETPTLESENSKKEDDKKEERRSLRRSTRIQRKDTSPAQSVVQSPRKGRGGNKKATTAAEEEQIETADEKKEEKDEESAEKPATDKPSDVQDSTASEVKEEEEVELEGSAEKDDKAPKEEKEATIKEEEKEEKIYQQSLSNDVQKLKPMNDEVKQILTEILVLDKEICNPSNNTENSTSVREEENTATEAVAPVEETKDSSEEGKEEKELQKKKPEKKRVSKKELTPSRRSNRISESIQKREIEAAVKKAQEEMLKEIEEQERKEREEEERKKREEDERKRKEEEEKQREENERKMKEEEEKKEKEKEQEEDSKETGIKKDIGKEKEKDKYKKEANKITEEHHKIKDKPTDHKSKEKLEKGHIKSTDEKVPHSPTHHKKQHAEKESSDEKQEGMPLFAVGIDHEVYSKVKHKRHPSEEEKPSKVKRSRTSEHSKDGSHTDDDSGEATTKSKESKESVTSSDEEANDSGEEFMEEDSDYDPEYDPERLWCICRKPHGNRFMICCDNCEEWLHGDCVSITKEIGKEMEKNGIEYVCPRCVIAKKKLKAQGGNAVDNSSKATDDSSNTPKRPRRHRRLKMPREPGEKRHHRHSTDSASKTRKSESKGQEKRSKDSGHKDHSSDIRRRNSDPSSYKIPKKVRTTPTPASFASKAQRKCINTGCQNHAEHNSVYCSDSCIAKHADESINLLNEERKKRIGHSSHGSKTTTSPTSSINMPNPWESSHTTATPQSPQSKERVAVIERMTGRLIAGVAAPAEQDLVHWLKRHPTFEVIKPSVSKEVKRKDRKEEEKAIRDNVKRSLKEILSGRMKEAPELKLTIDDVNKMSNNIEEDLYKYFGDAGPRYKSKYRSLAFNLKDFRNKVLFHHVLSGEVPTDKLVGMTAEQLANKELARWRERETKHTLEMIKQNQEDINPTKGHIKKTHKGEIELDEDEDLSTLEVHAVNKQTKEKSEVTEADSNTSPGPLLVDTTDQHRIHLFDLNCRICTGKMQPPGEPPRQEDTLMLVSTSTPIQALAESSVPSPPPLSMDIASVSSTESFSLGSVSPPPNVKPVRRDKPVWKGFVMMQSVAKFGTNAFRVSGPCDDLLQLLPDTLHLQGRIGFEQVWDYIYQLRSSTTRDVSVIRYEASSDEEKTSYVSLYSYFYSRKRCGVVNNCYTGVKDMYLMPLASHSPIPNELLPFDGPGLEEPRPHMLLGLIVRNKPHFKRPRPLHHKPTSSPPAKRRHSNTNRSNEEILAKDSPPDVEDIVFQYAHNRKTSSDSKPDASPSSGSSSTLSSPSIVTPSISGSTDASLDSSSQKTSQEELHKLEARAKQYMASALQPSSKTEEKDNTKTAEESKLNDDDDKPYDPEEDFDLDLELEKPIDAKKSISVNTPTVTANVAAANAVEVSSSAGVSATPTSDAKSVQQSTVQNILLASSSAPAAQVSNIPLITPAVSTGQETSVPSLPLSIFMPMTSTPSGTLLTSTAKPLATQPVSLPAVADLAGIVKLIGATLKQNTVPGQATTGDAQNTQTTTAQGATTGTVQGAGTSTARDPKHDYPKGSSGPHRDTQYRGSDGKADTSHSSSAPEVSGRPSRGPHHDEGSEHKDRSAPGGNYSVADRQRIDRERLEWRERRYSRDGPRDQRGHRDVGPQDDRWRDQRDPRGPPIRRPSDDRYQSHGDQYGPHRGDHQDRGRYNPSHRGDDRRDRRENRRSDPRNSDRWRERWRR</sequence>
<gene>
    <name evidence="13" type="primary">LOC116298150</name>
</gene>
<feature type="compositionally biased region" description="Polar residues" evidence="9">
    <location>
        <begin position="1"/>
        <end position="19"/>
    </location>
</feature>
<reference evidence="13" key="1">
    <citation type="submission" date="2025-08" db="UniProtKB">
        <authorList>
            <consortium name="RefSeq"/>
        </authorList>
    </citation>
    <scope>IDENTIFICATION</scope>
</reference>
<feature type="compositionally biased region" description="Basic and acidic residues" evidence="9">
    <location>
        <begin position="719"/>
        <end position="745"/>
    </location>
</feature>
<feature type="compositionally biased region" description="Polar residues" evidence="9">
    <location>
        <begin position="473"/>
        <end position="483"/>
    </location>
</feature>
<dbReference type="SMART" id="SM00510">
    <property type="entry name" value="TFS2M"/>
    <property type="match status" value="1"/>
</dbReference>
<dbReference type="Gene3D" id="3.40.5.120">
    <property type="match status" value="1"/>
</dbReference>
<evidence type="ECO:0000256" key="1">
    <source>
        <dbReference type="ARBA" id="ARBA00004123"/>
    </source>
</evidence>
<feature type="region of interest" description="Disordered" evidence="9">
    <location>
        <begin position="849"/>
        <end position="953"/>
    </location>
</feature>
<dbReference type="Pfam" id="PF07500">
    <property type="entry name" value="TFIIS_M"/>
    <property type="match status" value="1"/>
</dbReference>
<feature type="compositionally biased region" description="Basic and acidic residues" evidence="9">
    <location>
        <begin position="902"/>
        <end position="930"/>
    </location>
</feature>
<evidence type="ECO:0000313" key="12">
    <source>
        <dbReference type="Proteomes" id="UP000515163"/>
    </source>
</evidence>
<evidence type="ECO:0000259" key="11">
    <source>
        <dbReference type="PROSITE" id="PS51321"/>
    </source>
</evidence>
<dbReference type="InterPro" id="IPR019787">
    <property type="entry name" value="Znf_PHD-finger"/>
</dbReference>
<keyword evidence="2" id="KW-0479">Metal-binding</keyword>
<feature type="compositionally biased region" description="Polar residues" evidence="9">
    <location>
        <begin position="1015"/>
        <end position="1034"/>
    </location>
</feature>
<evidence type="ECO:0000256" key="2">
    <source>
        <dbReference type="ARBA" id="ARBA00022723"/>
    </source>
</evidence>
<keyword evidence="12" id="KW-1185">Reference proteome</keyword>
<evidence type="ECO:0000256" key="3">
    <source>
        <dbReference type="ARBA" id="ARBA00022771"/>
    </source>
</evidence>
<dbReference type="InterPro" id="IPR012921">
    <property type="entry name" value="SPOC_C"/>
</dbReference>
<feature type="compositionally biased region" description="Low complexity" evidence="9">
    <location>
        <begin position="1563"/>
        <end position="1596"/>
    </location>
</feature>
<feature type="compositionally biased region" description="Basic and acidic residues" evidence="9">
    <location>
        <begin position="686"/>
        <end position="696"/>
    </location>
</feature>
<feature type="region of interest" description="Disordered" evidence="9">
    <location>
        <begin position="466"/>
        <end position="545"/>
    </location>
</feature>
<feature type="compositionally biased region" description="Basic and acidic residues" evidence="9">
    <location>
        <begin position="282"/>
        <end position="306"/>
    </location>
</feature>
<feature type="region of interest" description="Disordered" evidence="9">
    <location>
        <begin position="1"/>
        <end position="32"/>
    </location>
</feature>
<feature type="region of interest" description="Disordered" evidence="9">
    <location>
        <begin position="1801"/>
        <end position="2008"/>
    </location>
</feature>
<feature type="compositionally biased region" description="Basic and acidic residues" evidence="9">
    <location>
        <begin position="1530"/>
        <end position="1540"/>
    </location>
</feature>
<keyword evidence="7" id="KW-0539">Nucleus</keyword>